<dbReference type="Proteomes" id="UP001174694">
    <property type="component" value="Unassembled WGS sequence"/>
</dbReference>
<dbReference type="AlphaFoldDB" id="A0AA38VUZ4"/>
<protein>
    <submittedName>
        <fullName evidence="1">Major facilitator superfamily domain, general substrate transporter</fullName>
    </submittedName>
</protein>
<evidence type="ECO:0000313" key="1">
    <source>
        <dbReference type="EMBL" id="KAJ9151951.1"/>
    </source>
</evidence>
<comment type="caution">
    <text evidence="1">The sequence shown here is derived from an EMBL/GenBank/DDBJ whole genome shotgun (WGS) entry which is preliminary data.</text>
</comment>
<reference evidence="1" key="1">
    <citation type="submission" date="2022-07" db="EMBL/GenBank/DDBJ databases">
        <title>Fungi with potential for degradation of polypropylene.</title>
        <authorList>
            <person name="Gostincar C."/>
        </authorList>
    </citation>
    <scope>NUCLEOTIDE SEQUENCE</scope>
    <source>
        <strain evidence="1">EXF-13308</strain>
    </source>
</reference>
<sequence length="392" mass="43474">MADQFEVPFFFWVSGIAQPSDMFPYDNGLFPENDGEHDRFLILYSTNVGMGEHAAGLIYDQVHHRATMALGIEDLGFTLPVEDHEDLWHPLEAVLSNWIEMVRIGKITASQDDAANEKYGPWTWQPYAARQVDSTIAAFARLVAAIEDRVPGGSLLPARDGPLLTDADLDAASVPKTCFARSLLTALPVPRFTAIAPGLLVPRDPEAFAVSQRFTTMNASSDAGVVIPPVLLFAAADGRTTDFDSPNPYESRNPFVQVYRDGVAHGDHSIPAGLYSESVDRSETDYAEEGFRLVLPFALGMRGVVDGRQGARKSDGQSVSEGSVAELFQHGFKPFGGEWWRAQRLERLLDRWRELVETGVWTVGEKGVEGTIELFAEADSDRWMHYWIPPDW</sequence>
<name>A0AA38VUZ4_9PEZI</name>
<accession>A0AA38VUZ4</accession>
<proteinExistence type="predicted"/>
<evidence type="ECO:0000313" key="2">
    <source>
        <dbReference type="Proteomes" id="UP001174694"/>
    </source>
</evidence>
<gene>
    <name evidence="1" type="ORF">NKR23_g2975</name>
</gene>
<organism evidence="1 2">
    <name type="scientific">Pleurostoma richardsiae</name>
    <dbReference type="NCBI Taxonomy" id="41990"/>
    <lineage>
        <taxon>Eukaryota</taxon>
        <taxon>Fungi</taxon>
        <taxon>Dikarya</taxon>
        <taxon>Ascomycota</taxon>
        <taxon>Pezizomycotina</taxon>
        <taxon>Sordariomycetes</taxon>
        <taxon>Sordariomycetidae</taxon>
        <taxon>Calosphaeriales</taxon>
        <taxon>Pleurostomataceae</taxon>
        <taxon>Pleurostoma</taxon>
    </lineage>
</organism>
<dbReference type="EMBL" id="JANBVO010000005">
    <property type="protein sequence ID" value="KAJ9151951.1"/>
    <property type="molecule type" value="Genomic_DNA"/>
</dbReference>
<keyword evidence="2" id="KW-1185">Reference proteome</keyword>